<evidence type="ECO:0000313" key="4">
    <source>
        <dbReference type="WBParaSite" id="ECPE_0000921601-mRNA-1"/>
    </source>
</evidence>
<feature type="compositionally biased region" description="Low complexity" evidence="1">
    <location>
        <begin position="168"/>
        <end position="186"/>
    </location>
</feature>
<name>A0A183AQF3_9TREM</name>
<evidence type="ECO:0000313" key="2">
    <source>
        <dbReference type="EMBL" id="VDP84948.1"/>
    </source>
</evidence>
<sequence length="472" mass="50446">MCVGDSGPNKTPSGTGDHRPHHHDQRSDGPDDFDEDDMEGTDLLHLISNSLDRFNAIVHPHDLSGLTSGLGASEGLLSDLDWSLSETGNPLNTLRCGKTGTSLENEDQQQQQHQVHLLGLAFTNRSSISTSGTKKSSSRVHDLDGTLDTAMLLSRDSFTSIQRPETLVSTSSVGQQQQTNQSVPSSLAVNHGSKSGKSVLSTCMASDYSWDVKGLDAWNGLYPACDRRTRPATTGPSSSRSRLPHSDSVAFGASEHRLDTRRASLSTGLPFDVHDLVPPGLNSMRFDSPDPMVAAAVAAAAHAAAATASVYGNASTVPLGMSNVPGVMDSSRRPILAPAGVTSSAYSLLQPPETTQTTTGTSMRFVTNGANGNTLSAPQQARHGTWSTNWPSKSPTLRATNNTEVSTLQLFAYSVLNVNVSPITCIIVLSRNVKLSQLFEYNRYFDRYNIKNSLVNELGAAFADIDSNLECT</sequence>
<accession>A0A183AQF3</accession>
<protein>
    <submittedName>
        <fullName evidence="4">BHLH domain-containing protein</fullName>
    </submittedName>
</protein>
<dbReference type="WBParaSite" id="ECPE_0000921601-mRNA-1">
    <property type="protein sequence ID" value="ECPE_0000921601-mRNA-1"/>
    <property type="gene ID" value="ECPE_0000921601"/>
</dbReference>
<organism evidence="4">
    <name type="scientific">Echinostoma caproni</name>
    <dbReference type="NCBI Taxonomy" id="27848"/>
    <lineage>
        <taxon>Eukaryota</taxon>
        <taxon>Metazoa</taxon>
        <taxon>Spiralia</taxon>
        <taxon>Lophotrochozoa</taxon>
        <taxon>Platyhelminthes</taxon>
        <taxon>Trematoda</taxon>
        <taxon>Digenea</taxon>
        <taxon>Plagiorchiida</taxon>
        <taxon>Echinostomata</taxon>
        <taxon>Echinostomatoidea</taxon>
        <taxon>Echinostomatidae</taxon>
        <taxon>Echinostoma</taxon>
    </lineage>
</organism>
<feature type="region of interest" description="Disordered" evidence="1">
    <location>
        <begin position="168"/>
        <end position="191"/>
    </location>
</feature>
<dbReference type="EMBL" id="UZAN01047046">
    <property type="protein sequence ID" value="VDP84948.1"/>
    <property type="molecule type" value="Genomic_DNA"/>
</dbReference>
<gene>
    <name evidence="2" type="ORF">ECPE_LOCUS9189</name>
</gene>
<feature type="region of interest" description="Disordered" evidence="1">
    <location>
        <begin position="225"/>
        <end position="254"/>
    </location>
</feature>
<reference evidence="2 3" key="2">
    <citation type="submission" date="2018-11" db="EMBL/GenBank/DDBJ databases">
        <authorList>
            <consortium name="Pathogen Informatics"/>
        </authorList>
    </citation>
    <scope>NUCLEOTIDE SEQUENCE [LARGE SCALE GENOMIC DNA]</scope>
    <source>
        <strain evidence="2 3">Egypt</strain>
    </source>
</reference>
<dbReference type="OrthoDB" id="3247158at2759"/>
<dbReference type="Proteomes" id="UP000272942">
    <property type="component" value="Unassembled WGS sequence"/>
</dbReference>
<feature type="region of interest" description="Disordered" evidence="1">
    <location>
        <begin position="1"/>
        <end position="38"/>
    </location>
</feature>
<dbReference type="AlphaFoldDB" id="A0A183AQF3"/>
<keyword evidence="3" id="KW-1185">Reference proteome</keyword>
<evidence type="ECO:0000256" key="1">
    <source>
        <dbReference type="SAM" id="MobiDB-lite"/>
    </source>
</evidence>
<reference evidence="4" key="1">
    <citation type="submission" date="2016-06" db="UniProtKB">
        <authorList>
            <consortium name="WormBaseParasite"/>
        </authorList>
    </citation>
    <scope>IDENTIFICATION</scope>
</reference>
<proteinExistence type="predicted"/>
<evidence type="ECO:0000313" key="3">
    <source>
        <dbReference type="Proteomes" id="UP000272942"/>
    </source>
</evidence>